<name>A0A9N7RL83_STRHE</name>
<gene>
    <name evidence="1" type="ORF">SHERM_29346</name>
</gene>
<keyword evidence="2" id="KW-1185">Reference proteome</keyword>
<accession>A0A9N7RL83</accession>
<evidence type="ECO:0000313" key="2">
    <source>
        <dbReference type="Proteomes" id="UP001153555"/>
    </source>
</evidence>
<feature type="non-terminal residue" evidence="1">
    <location>
        <position position="119"/>
    </location>
</feature>
<protein>
    <submittedName>
        <fullName evidence="1">Uncharacterized protein</fullName>
    </submittedName>
</protein>
<dbReference type="AlphaFoldDB" id="A0A9N7RL83"/>
<dbReference type="Proteomes" id="UP001153555">
    <property type="component" value="Unassembled WGS sequence"/>
</dbReference>
<sequence>PPTRTVLTFNLLTVDTAIPEPGGLIFIVAVSTYMFPAGAKLIKLDSEIYAPISSYLFQVTGSVRRSERSWWSWVCLYGLLDMYICILPRFELPLTISGLQTRMLIFRFCQSDFIQFYML</sequence>
<reference evidence="1" key="1">
    <citation type="submission" date="2019-12" db="EMBL/GenBank/DDBJ databases">
        <authorList>
            <person name="Scholes J."/>
        </authorList>
    </citation>
    <scope>NUCLEOTIDE SEQUENCE</scope>
</reference>
<proteinExistence type="predicted"/>
<evidence type="ECO:0000313" key="1">
    <source>
        <dbReference type="EMBL" id="CAA0834090.1"/>
    </source>
</evidence>
<feature type="non-terminal residue" evidence="1">
    <location>
        <position position="1"/>
    </location>
</feature>
<comment type="caution">
    <text evidence="1">The sequence shown here is derived from an EMBL/GenBank/DDBJ whole genome shotgun (WGS) entry which is preliminary data.</text>
</comment>
<organism evidence="1 2">
    <name type="scientific">Striga hermonthica</name>
    <name type="common">Purple witchweed</name>
    <name type="synonym">Buchnera hermonthica</name>
    <dbReference type="NCBI Taxonomy" id="68872"/>
    <lineage>
        <taxon>Eukaryota</taxon>
        <taxon>Viridiplantae</taxon>
        <taxon>Streptophyta</taxon>
        <taxon>Embryophyta</taxon>
        <taxon>Tracheophyta</taxon>
        <taxon>Spermatophyta</taxon>
        <taxon>Magnoliopsida</taxon>
        <taxon>eudicotyledons</taxon>
        <taxon>Gunneridae</taxon>
        <taxon>Pentapetalae</taxon>
        <taxon>asterids</taxon>
        <taxon>lamiids</taxon>
        <taxon>Lamiales</taxon>
        <taxon>Orobanchaceae</taxon>
        <taxon>Buchnereae</taxon>
        <taxon>Striga</taxon>
    </lineage>
</organism>
<dbReference type="EMBL" id="CACSLK010027842">
    <property type="protein sequence ID" value="CAA0834090.1"/>
    <property type="molecule type" value="Genomic_DNA"/>
</dbReference>